<dbReference type="EC" id="4.1.2.14" evidence="5"/>
<gene>
    <name evidence="9" type="ORF">FVW59_06810</name>
</gene>
<evidence type="ECO:0000256" key="4">
    <source>
        <dbReference type="ARBA" id="ARBA00011233"/>
    </source>
</evidence>
<accession>A0A5C9A210</accession>
<dbReference type="InterPro" id="IPR031337">
    <property type="entry name" value="KDPG/KHG_AS_1"/>
</dbReference>
<name>A0A5C9A210_9GAMM</name>
<evidence type="ECO:0000256" key="1">
    <source>
        <dbReference type="ARBA" id="ARBA00000654"/>
    </source>
</evidence>
<keyword evidence="6" id="KW-0456">Lyase</keyword>
<dbReference type="AlphaFoldDB" id="A0A5C9A210"/>
<evidence type="ECO:0000313" key="10">
    <source>
        <dbReference type="Proteomes" id="UP000321933"/>
    </source>
</evidence>
<keyword evidence="7" id="KW-0704">Schiff base</keyword>
<dbReference type="PROSITE" id="PS00160">
    <property type="entry name" value="ALDOLASE_KDPG_KHG_2"/>
    <property type="match status" value="1"/>
</dbReference>
<reference evidence="9 10" key="1">
    <citation type="submission" date="2019-08" db="EMBL/GenBank/DDBJ databases">
        <title>Parahaliea maris sp. nov., isolated from the surface seawater.</title>
        <authorList>
            <person name="Liu Y."/>
        </authorList>
    </citation>
    <scope>NUCLEOTIDE SEQUENCE [LARGE SCALE GENOMIC DNA]</scope>
    <source>
        <strain evidence="9 10">S2-26</strain>
    </source>
</reference>
<evidence type="ECO:0000256" key="6">
    <source>
        <dbReference type="ARBA" id="ARBA00023239"/>
    </source>
</evidence>
<dbReference type="CDD" id="cd00452">
    <property type="entry name" value="KDPG_aldolase"/>
    <property type="match status" value="1"/>
</dbReference>
<comment type="similarity">
    <text evidence="3">Belongs to the KHG/KDPG aldolase family.</text>
</comment>
<dbReference type="OrthoDB" id="9805177at2"/>
<keyword evidence="8" id="KW-0119">Carbohydrate metabolism</keyword>
<comment type="pathway">
    <text evidence="2">Carbohydrate acid metabolism; 2-dehydro-3-deoxy-D-gluconate degradation; D-glyceraldehyde 3-phosphate and pyruvate from 2-dehydro-3-deoxy-D-gluconate: step 2/2.</text>
</comment>
<dbReference type="Proteomes" id="UP000321933">
    <property type="component" value="Unassembled WGS sequence"/>
</dbReference>
<sequence>MRGVLKPCRVLPVITVQDVAQTVTLSRTLLEAGMPAVELTLRTPAALEGIAAVKAEVPGLLIAAGTVTSGTELDRAMAAGADFAVSPGLTSSLLEAARQSGVGLVPGVASPSDIMLGLDYGLDTFKLFPAGALGGIPMLKALGGPFPQVSFCPTGGLSPDNFRDYLALPNVICCGGSWMVAPELVASGQWDQIATLAADAMATDNN</sequence>
<dbReference type="PANTHER" id="PTHR30246:SF1">
    <property type="entry name" value="2-DEHYDRO-3-DEOXY-6-PHOSPHOGALACTONATE ALDOLASE-RELATED"/>
    <property type="match status" value="1"/>
</dbReference>
<dbReference type="NCBIfam" id="NF004325">
    <property type="entry name" value="PRK05718.1"/>
    <property type="match status" value="1"/>
</dbReference>
<organism evidence="9 10">
    <name type="scientific">Parahaliea aestuarii</name>
    <dbReference type="NCBI Taxonomy" id="1852021"/>
    <lineage>
        <taxon>Bacteria</taxon>
        <taxon>Pseudomonadati</taxon>
        <taxon>Pseudomonadota</taxon>
        <taxon>Gammaproteobacteria</taxon>
        <taxon>Cellvibrionales</taxon>
        <taxon>Halieaceae</taxon>
        <taxon>Parahaliea</taxon>
    </lineage>
</organism>
<dbReference type="PANTHER" id="PTHR30246">
    <property type="entry name" value="2-KETO-3-DEOXY-6-PHOSPHOGLUCONATE ALDOLASE"/>
    <property type="match status" value="1"/>
</dbReference>
<evidence type="ECO:0000256" key="3">
    <source>
        <dbReference type="ARBA" id="ARBA00006906"/>
    </source>
</evidence>
<dbReference type="Pfam" id="PF01081">
    <property type="entry name" value="Aldolase"/>
    <property type="match status" value="1"/>
</dbReference>
<dbReference type="InterPro" id="IPR000887">
    <property type="entry name" value="Aldlse_KDPG_KHG"/>
</dbReference>
<dbReference type="GO" id="GO:0008675">
    <property type="term" value="F:2-dehydro-3-deoxy-phosphogluconate aldolase activity"/>
    <property type="evidence" value="ECO:0007669"/>
    <property type="project" value="UniProtKB-EC"/>
</dbReference>
<dbReference type="PROSITE" id="PS00159">
    <property type="entry name" value="ALDOLASE_KDPG_KHG_1"/>
    <property type="match status" value="1"/>
</dbReference>
<dbReference type="EMBL" id="VRYZ01000002">
    <property type="protein sequence ID" value="TXS93647.1"/>
    <property type="molecule type" value="Genomic_DNA"/>
</dbReference>
<dbReference type="Gene3D" id="3.20.20.70">
    <property type="entry name" value="Aldolase class I"/>
    <property type="match status" value="1"/>
</dbReference>
<evidence type="ECO:0000313" key="9">
    <source>
        <dbReference type="EMBL" id="TXS93647.1"/>
    </source>
</evidence>
<dbReference type="NCBIfam" id="TIGR01182">
    <property type="entry name" value="eda"/>
    <property type="match status" value="1"/>
</dbReference>
<evidence type="ECO:0000256" key="2">
    <source>
        <dbReference type="ARBA" id="ARBA00004736"/>
    </source>
</evidence>
<evidence type="ECO:0000256" key="5">
    <source>
        <dbReference type="ARBA" id="ARBA00013063"/>
    </source>
</evidence>
<evidence type="ECO:0000256" key="8">
    <source>
        <dbReference type="ARBA" id="ARBA00023277"/>
    </source>
</evidence>
<comment type="catalytic activity">
    <reaction evidence="1">
        <text>2-dehydro-3-deoxy-6-phospho-D-gluconate = D-glyceraldehyde 3-phosphate + pyruvate</text>
        <dbReference type="Rhea" id="RHEA:17089"/>
        <dbReference type="ChEBI" id="CHEBI:15361"/>
        <dbReference type="ChEBI" id="CHEBI:57569"/>
        <dbReference type="ChEBI" id="CHEBI:59776"/>
        <dbReference type="EC" id="4.1.2.14"/>
    </reaction>
</comment>
<dbReference type="InterPro" id="IPR031338">
    <property type="entry name" value="KDPG/KHG_AS_2"/>
</dbReference>
<proteinExistence type="inferred from homology"/>
<protein>
    <recommendedName>
        <fullName evidence="5">2-dehydro-3-deoxy-phosphogluconate aldolase</fullName>
        <ecNumber evidence="5">4.1.2.14</ecNumber>
    </recommendedName>
</protein>
<dbReference type="InterPro" id="IPR013785">
    <property type="entry name" value="Aldolase_TIM"/>
</dbReference>
<dbReference type="SUPFAM" id="SSF51569">
    <property type="entry name" value="Aldolase"/>
    <property type="match status" value="1"/>
</dbReference>
<comment type="subunit">
    <text evidence="4">Homotrimer.</text>
</comment>
<evidence type="ECO:0000256" key="7">
    <source>
        <dbReference type="ARBA" id="ARBA00023270"/>
    </source>
</evidence>
<comment type="caution">
    <text evidence="9">The sequence shown here is derived from an EMBL/GenBank/DDBJ whole genome shotgun (WGS) entry which is preliminary data.</text>
</comment>
<keyword evidence="10" id="KW-1185">Reference proteome</keyword>